<dbReference type="AlphaFoldDB" id="A0A0A0B6U7"/>
<evidence type="ECO:0000313" key="3">
    <source>
        <dbReference type="Proteomes" id="UP000029833"/>
    </source>
</evidence>
<comment type="caution">
    <text evidence="2">The sequence shown here is derived from an EMBL/GenBank/DDBJ whole genome shotgun (WGS) entry which is preliminary data.</text>
</comment>
<organism evidence="2 3">
    <name type="scientific">Cellulomonas cellasea DSM 20118</name>
    <dbReference type="NCBI Taxonomy" id="1408250"/>
    <lineage>
        <taxon>Bacteria</taxon>
        <taxon>Bacillati</taxon>
        <taxon>Actinomycetota</taxon>
        <taxon>Actinomycetes</taxon>
        <taxon>Micrococcales</taxon>
        <taxon>Cellulomonadaceae</taxon>
        <taxon>Cellulomonas</taxon>
    </lineage>
</organism>
<gene>
    <name evidence="2" type="ORF">Q760_16360</name>
</gene>
<keyword evidence="3" id="KW-1185">Reference proteome</keyword>
<dbReference type="RefSeq" id="WP_034630611.1">
    <property type="nucleotide sequence ID" value="NZ_AXNT01000075.1"/>
</dbReference>
<accession>A0A0A0B6U7</accession>
<feature type="region of interest" description="Disordered" evidence="1">
    <location>
        <begin position="105"/>
        <end position="127"/>
    </location>
</feature>
<dbReference type="OrthoDB" id="4828387at2"/>
<proteinExistence type="predicted"/>
<reference evidence="2 3" key="1">
    <citation type="submission" date="2013-10" db="EMBL/GenBank/DDBJ databases">
        <authorList>
            <person name="Wang G."/>
            <person name="Zhuang W."/>
        </authorList>
    </citation>
    <scope>NUCLEOTIDE SEQUENCE [LARGE SCALE GENOMIC DNA]</scope>
    <source>
        <strain evidence="2 3">DSM 20118</strain>
    </source>
</reference>
<evidence type="ECO:0000313" key="2">
    <source>
        <dbReference type="EMBL" id="KGM01927.1"/>
    </source>
</evidence>
<dbReference type="Proteomes" id="UP000029833">
    <property type="component" value="Unassembled WGS sequence"/>
</dbReference>
<name>A0A0A0B6U7_9CELL</name>
<evidence type="ECO:0008006" key="4">
    <source>
        <dbReference type="Google" id="ProtNLM"/>
    </source>
</evidence>
<protein>
    <recommendedName>
        <fullName evidence="4">STAS domain-containing protein</fullName>
    </recommendedName>
</protein>
<evidence type="ECO:0000256" key="1">
    <source>
        <dbReference type="SAM" id="MobiDB-lite"/>
    </source>
</evidence>
<dbReference type="EMBL" id="AXNT01000075">
    <property type="protein sequence ID" value="KGM01927.1"/>
    <property type="molecule type" value="Genomic_DNA"/>
</dbReference>
<sequence>MTTTLLDHRAAGCPPAEPLDAGDWLTATLRPTGALGREDAVRLADVLGPLSASASLVIVDLGAARIASRRVAAVLDDAGARLEHRGGGLICVNVDPDDRTHLTDAGGHAVVVDAPPSAGPDDLDDQD</sequence>